<dbReference type="OMA" id="RSEWASI"/>
<keyword evidence="2" id="KW-1185">Reference proteome</keyword>
<dbReference type="AlphaFoldDB" id="A0A0U1M0A5"/>
<dbReference type="STRING" id="28573.A0A0U1M0A5"/>
<reference evidence="1 2" key="1">
    <citation type="submission" date="2015-04" db="EMBL/GenBank/DDBJ databases">
        <authorList>
            <person name="Syromyatnikov M.Y."/>
            <person name="Popov V.N."/>
        </authorList>
    </citation>
    <scope>NUCLEOTIDE SEQUENCE [LARGE SCALE GENOMIC DNA]</scope>
    <source>
        <strain evidence="1">WF-38-12</strain>
    </source>
</reference>
<evidence type="ECO:0000313" key="2">
    <source>
        <dbReference type="Proteomes" id="UP000054383"/>
    </source>
</evidence>
<protein>
    <submittedName>
        <fullName evidence="1">Uncharacterized protein</fullName>
    </submittedName>
</protein>
<dbReference type="OrthoDB" id="4540681at2759"/>
<accession>A0A0U1M0A5</accession>
<dbReference type="Proteomes" id="UP000054383">
    <property type="component" value="Unassembled WGS sequence"/>
</dbReference>
<sequence>MAGNLSLIGSQNSPGFAQQGQLDWLAIARTPVAFTLDVLARYGRAGVEPVTVGMGRAVCFGFDLRPETQKQLEESRSKIENHFFLWEDSVILQATYFGSCAKIKGAPTDLTPSIRQWTALVRICAEVLSNSQFPRLLTGFERLLDRYNQERDCPSLPDPELLARAINTLGLLSKGSIRSVTYTGGLDCAWIAAMAQWMLCLGVEINDGRGNTLYRSKSLYEDEIAHVIININASYPEEASSLTHKIFSIPQGKSLLSMRDTMDHVSHSAVRMAAPWTEILEASFGKENMDSLLNAPGFAFAIFLKSMSLLPIHVIYKICPWVEFYGTQFPRRKSGMEFLGWAMKRLPELQPCIERSLNQLNGPLSRKQLELDGKHSLSVIQAACKCQHSNETPHVDCLQVIAVTILHYLFILSSLSIDELICPSCTGLRLLHSRSFERYYLGNSASVVSPICALEGTLEILTGQRISVDRLDKPASAISANGICIFYDLFLRPNASPLDISTIRVVPEHIEFESTHHLAIFDTHESLPKPFESPLTRKDEHPPSYSLLVRQKSFDMSIQVSYQMIAQSRPATTAQLGVIQSAVIPKILDSKAKEE</sequence>
<proteinExistence type="predicted"/>
<name>A0A0U1M0A5_TALIS</name>
<dbReference type="EMBL" id="CVMT01000005">
    <property type="protein sequence ID" value="CRG88978.1"/>
    <property type="molecule type" value="Genomic_DNA"/>
</dbReference>
<evidence type="ECO:0000313" key="1">
    <source>
        <dbReference type="EMBL" id="CRG88978.1"/>
    </source>
</evidence>
<organism evidence="1 2">
    <name type="scientific">Talaromyces islandicus</name>
    <name type="common">Penicillium islandicum</name>
    <dbReference type="NCBI Taxonomy" id="28573"/>
    <lineage>
        <taxon>Eukaryota</taxon>
        <taxon>Fungi</taxon>
        <taxon>Dikarya</taxon>
        <taxon>Ascomycota</taxon>
        <taxon>Pezizomycotina</taxon>
        <taxon>Eurotiomycetes</taxon>
        <taxon>Eurotiomycetidae</taxon>
        <taxon>Eurotiales</taxon>
        <taxon>Trichocomaceae</taxon>
        <taxon>Talaromyces</taxon>
        <taxon>Talaromyces sect. Islandici</taxon>
    </lineage>
</organism>
<gene>
    <name evidence="1" type="ORF">PISL3812_06013</name>
</gene>